<dbReference type="InterPro" id="IPR043519">
    <property type="entry name" value="NT_sf"/>
</dbReference>
<dbReference type="AlphaFoldDB" id="A0A031JRQ8"/>
<evidence type="ECO:0000256" key="1">
    <source>
        <dbReference type="SAM" id="MobiDB-lite"/>
    </source>
</evidence>
<organism evidence="2 3">
    <name type="scientific">Novosphingobium resinovorum</name>
    <dbReference type="NCBI Taxonomy" id="158500"/>
    <lineage>
        <taxon>Bacteria</taxon>
        <taxon>Pseudomonadati</taxon>
        <taxon>Pseudomonadota</taxon>
        <taxon>Alphaproteobacteria</taxon>
        <taxon>Sphingomonadales</taxon>
        <taxon>Sphingomonadaceae</taxon>
        <taxon>Novosphingobium</taxon>
    </lineage>
</organism>
<protein>
    <recommendedName>
        <fullName evidence="4">Nucleotidyltransferase</fullName>
    </recommendedName>
</protein>
<dbReference type="Proteomes" id="UP000024329">
    <property type="component" value="Unassembled WGS sequence"/>
</dbReference>
<dbReference type="RefSeq" id="WP_036528136.1">
    <property type="nucleotide sequence ID" value="NZ_JFYZ01000024.1"/>
</dbReference>
<proteinExistence type="predicted"/>
<evidence type="ECO:0000313" key="3">
    <source>
        <dbReference type="Proteomes" id="UP000024329"/>
    </source>
</evidence>
<name>A0A031JRQ8_9SPHN</name>
<evidence type="ECO:0000313" key="2">
    <source>
        <dbReference type="EMBL" id="EZP79584.1"/>
    </source>
</evidence>
<dbReference type="eggNOG" id="COG1746">
    <property type="taxonomic scope" value="Bacteria"/>
</dbReference>
<dbReference type="SUPFAM" id="SSF81301">
    <property type="entry name" value="Nucleotidyltransferase"/>
    <property type="match status" value="1"/>
</dbReference>
<dbReference type="Pfam" id="PF18144">
    <property type="entry name" value="SMODS"/>
    <property type="match status" value="1"/>
</dbReference>
<reference evidence="2 3" key="1">
    <citation type="submission" date="2014-03" db="EMBL/GenBank/DDBJ databases">
        <title>Whole genome sequence of Novosphingobium resinovorum KF1.</title>
        <authorList>
            <person name="Gan H.M."/>
            <person name="Gan H.Y."/>
            <person name="Chew T.H."/>
            <person name="Savka M.A."/>
        </authorList>
    </citation>
    <scope>NUCLEOTIDE SEQUENCE [LARGE SCALE GENOMIC DNA]</scope>
    <source>
        <strain evidence="2 3">KF1</strain>
    </source>
</reference>
<gene>
    <name evidence="2" type="ORF">BV97_04022</name>
</gene>
<accession>A0A031JRQ8</accession>
<evidence type="ECO:0008006" key="4">
    <source>
        <dbReference type="Google" id="ProtNLM"/>
    </source>
</evidence>
<comment type="caution">
    <text evidence="2">The sequence shown here is derived from an EMBL/GenBank/DDBJ whole genome shotgun (WGS) entry which is preliminary data.</text>
</comment>
<feature type="region of interest" description="Disordered" evidence="1">
    <location>
        <begin position="355"/>
        <end position="384"/>
    </location>
</feature>
<dbReference type="EMBL" id="JFYZ01000024">
    <property type="protein sequence ID" value="EZP79584.1"/>
    <property type="molecule type" value="Genomic_DNA"/>
</dbReference>
<sequence>MELKPQFKEFLGAIRPTDAQKENWRSSSTTLRNRLSQDDDLKGLVVSTFLQGSVRRSTAVRPLGDKRPDVDIVVVTNIDSTTESARDAMDRFIPFLEKWYPGKWRPQGRSFGIEMSLVDMDLVITALPTDQNSRDFMTRLYRSQAVETLDTLEEARSWRLNEDWRPFVPSPFGDSRQIIELADAPREKWQPNPLWLPDRDADGWGRTHPLAQIQWTAAKNRANDGNYVDIVRAIKWWRQTNSDSLPKYPKGYPLEHMIGHVLQDGTTSMAQGVVQVFESMRDNWALLAAASMKPRLSDHGVPEHDVLKRLDVDDFKAFHAAAASAAETAREALLSQDAQESAGLWRDLFGSRFPVPGPQGGDRARSGFTAPAQAAVPSTTGRFA</sequence>